<protein>
    <submittedName>
        <fullName evidence="1">Uncharacterized protein</fullName>
    </submittedName>
</protein>
<dbReference type="AlphaFoldDB" id="A0A0V0Z2C8"/>
<evidence type="ECO:0000313" key="1">
    <source>
        <dbReference type="EMBL" id="KRY06706.1"/>
    </source>
</evidence>
<organism evidence="1 2">
    <name type="scientific">Trichinella patagoniensis</name>
    <dbReference type="NCBI Taxonomy" id="990121"/>
    <lineage>
        <taxon>Eukaryota</taxon>
        <taxon>Metazoa</taxon>
        <taxon>Ecdysozoa</taxon>
        <taxon>Nematoda</taxon>
        <taxon>Enoplea</taxon>
        <taxon>Dorylaimia</taxon>
        <taxon>Trichinellida</taxon>
        <taxon>Trichinellidae</taxon>
        <taxon>Trichinella</taxon>
    </lineage>
</organism>
<dbReference type="EMBL" id="JYDQ01000693">
    <property type="protein sequence ID" value="KRY06706.1"/>
    <property type="molecule type" value="Genomic_DNA"/>
</dbReference>
<sequence>MGIFLYPANFFFAFYHYHCDTTLNVPSMPQGFMAAISQMLSVIEKIRICFGALCDFVLAQEQDPDDLWEVWGNVSPVVYTWHS</sequence>
<proteinExistence type="predicted"/>
<comment type="caution">
    <text evidence="1">The sequence shown here is derived from an EMBL/GenBank/DDBJ whole genome shotgun (WGS) entry which is preliminary data.</text>
</comment>
<reference evidence="1 2" key="1">
    <citation type="submission" date="2015-01" db="EMBL/GenBank/DDBJ databases">
        <title>Evolution of Trichinella species and genotypes.</title>
        <authorList>
            <person name="Korhonen P.K."/>
            <person name="Edoardo P."/>
            <person name="Giuseppe L.R."/>
            <person name="Gasser R.B."/>
        </authorList>
    </citation>
    <scope>NUCLEOTIDE SEQUENCE [LARGE SCALE GENOMIC DNA]</scope>
    <source>
        <strain evidence="1">ISS2496</strain>
    </source>
</reference>
<accession>A0A0V0Z2C8</accession>
<name>A0A0V0Z2C8_9BILA</name>
<evidence type="ECO:0000313" key="2">
    <source>
        <dbReference type="Proteomes" id="UP000054783"/>
    </source>
</evidence>
<gene>
    <name evidence="1" type="ORF">T12_252</name>
</gene>
<keyword evidence="2" id="KW-1185">Reference proteome</keyword>
<dbReference type="Proteomes" id="UP000054783">
    <property type="component" value="Unassembled WGS sequence"/>
</dbReference>